<dbReference type="RefSeq" id="WP_083064132.1">
    <property type="nucleotide sequence ID" value="NZ_MVHG01000014.1"/>
</dbReference>
<dbReference type="InterPro" id="IPR041657">
    <property type="entry name" value="HTH_17"/>
</dbReference>
<dbReference type="OrthoDB" id="4330189at2"/>
<accession>A0A1W9ZKG9</accession>
<feature type="domain" description="Helix-turn-helix" evidence="1">
    <location>
        <begin position="4"/>
        <end position="52"/>
    </location>
</feature>
<dbReference type="InterPro" id="IPR009061">
    <property type="entry name" value="DNA-bd_dom_put_sf"/>
</dbReference>
<sequence length="62" mass="7386">MRFDFEQAAAYVGLPVGTLQYYRSVDKGPRSYKIGRRVWFDRADLDLWLETERRRTERSASV</sequence>
<evidence type="ECO:0000313" key="3">
    <source>
        <dbReference type="Proteomes" id="UP000192707"/>
    </source>
</evidence>
<proteinExistence type="predicted"/>
<dbReference type="AlphaFoldDB" id="A0A1W9ZKG9"/>
<protein>
    <recommendedName>
        <fullName evidence="1">Helix-turn-helix domain-containing protein</fullName>
    </recommendedName>
</protein>
<gene>
    <name evidence="2" type="ORF">BST14_08840</name>
</gene>
<evidence type="ECO:0000259" key="1">
    <source>
        <dbReference type="Pfam" id="PF12728"/>
    </source>
</evidence>
<organism evidence="2 3">
    <name type="scientific">Mycobacterium arosiense ATCC BAA-1401 = DSM 45069</name>
    <dbReference type="NCBI Taxonomy" id="1265311"/>
    <lineage>
        <taxon>Bacteria</taxon>
        <taxon>Bacillati</taxon>
        <taxon>Actinomycetota</taxon>
        <taxon>Actinomycetes</taxon>
        <taxon>Mycobacteriales</taxon>
        <taxon>Mycobacteriaceae</taxon>
        <taxon>Mycobacterium</taxon>
        <taxon>Mycobacterium avium complex (MAC)</taxon>
    </lineage>
</organism>
<keyword evidence="3" id="KW-1185">Reference proteome</keyword>
<comment type="caution">
    <text evidence="2">The sequence shown here is derived from an EMBL/GenBank/DDBJ whole genome shotgun (WGS) entry which is preliminary data.</text>
</comment>
<evidence type="ECO:0000313" key="2">
    <source>
        <dbReference type="EMBL" id="ORA17369.1"/>
    </source>
</evidence>
<name>A0A1W9ZKG9_MYCAI</name>
<dbReference type="Pfam" id="PF12728">
    <property type="entry name" value="HTH_17"/>
    <property type="match status" value="1"/>
</dbReference>
<dbReference type="Proteomes" id="UP000192707">
    <property type="component" value="Unassembled WGS sequence"/>
</dbReference>
<reference evidence="2 3" key="1">
    <citation type="submission" date="2016-12" db="EMBL/GenBank/DDBJ databases">
        <title>The new phylogeny of genus Mycobacterium.</title>
        <authorList>
            <person name="Tortoli E."/>
            <person name="Trovato A."/>
            <person name="Cirillo D.M."/>
        </authorList>
    </citation>
    <scope>NUCLEOTIDE SEQUENCE [LARGE SCALE GENOMIC DNA]</scope>
    <source>
        <strain evidence="2 3">DSM 45069</strain>
    </source>
</reference>
<dbReference type="EMBL" id="MVHG01000014">
    <property type="protein sequence ID" value="ORA17369.1"/>
    <property type="molecule type" value="Genomic_DNA"/>
</dbReference>
<dbReference type="SUPFAM" id="SSF46955">
    <property type="entry name" value="Putative DNA-binding domain"/>
    <property type="match status" value="1"/>
</dbReference>